<sequence>LIFKNCFGEYPNEQQQITTKDIANLLTKDVFKFIDQLLIGGVSLIEILNLKTTFSNHSIDVKNEVTKLYLSQSDDSKNR</sequence>
<evidence type="ECO:0000313" key="2">
    <source>
        <dbReference type="EMBL" id="CAF1639320.1"/>
    </source>
</evidence>
<dbReference type="Proteomes" id="UP000681722">
    <property type="component" value="Unassembled WGS sequence"/>
</dbReference>
<dbReference type="Proteomes" id="UP000663829">
    <property type="component" value="Unassembled WGS sequence"/>
</dbReference>
<dbReference type="EMBL" id="CAJNOQ010046636">
    <property type="protein sequence ID" value="CAF1639320.1"/>
    <property type="molecule type" value="Genomic_DNA"/>
</dbReference>
<dbReference type="AlphaFoldDB" id="A0A816DX27"/>
<dbReference type="EMBL" id="CAJOBA010063702">
    <property type="protein sequence ID" value="CAF4347022.1"/>
    <property type="molecule type" value="Genomic_DNA"/>
</dbReference>
<evidence type="ECO:0000313" key="4">
    <source>
        <dbReference type="EMBL" id="CAF4548771.1"/>
    </source>
</evidence>
<comment type="caution">
    <text evidence="2">The sequence shown here is derived from an EMBL/GenBank/DDBJ whole genome shotgun (WGS) entry which is preliminary data.</text>
</comment>
<name>A0A816DX27_9BILA</name>
<proteinExistence type="predicted"/>
<evidence type="ECO:0000313" key="1">
    <source>
        <dbReference type="EMBL" id="CAF1556151.1"/>
    </source>
</evidence>
<protein>
    <submittedName>
        <fullName evidence="2">Uncharacterized protein</fullName>
    </submittedName>
</protein>
<dbReference type="EMBL" id="CAJOBC010115308">
    <property type="protein sequence ID" value="CAF4548771.1"/>
    <property type="molecule type" value="Genomic_DNA"/>
</dbReference>
<organism evidence="2 5">
    <name type="scientific">Didymodactylos carnosus</name>
    <dbReference type="NCBI Taxonomy" id="1234261"/>
    <lineage>
        <taxon>Eukaryota</taxon>
        <taxon>Metazoa</taxon>
        <taxon>Spiralia</taxon>
        <taxon>Gnathifera</taxon>
        <taxon>Rotifera</taxon>
        <taxon>Eurotatoria</taxon>
        <taxon>Bdelloidea</taxon>
        <taxon>Philodinida</taxon>
        <taxon>Philodinidae</taxon>
        <taxon>Didymodactylos</taxon>
    </lineage>
</organism>
<accession>A0A816DX27</accession>
<keyword evidence="5" id="KW-1185">Reference proteome</keyword>
<dbReference type="EMBL" id="CAJNOK010041166">
    <property type="protein sequence ID" value="CAF1556151.1"/>
    <property type="molecule type" value="Genomic_DNA"/>
</dbReference>
<dbReference type="Proteomes" id="UP000682733">
    <property type="component" value="Unassembled WGS sequence"/>
</dbReference>
<dbReference type="Proteomes" id="UP000677228">
    <property type="component" value="Unassembled WGS sequence"/>
</dbReference>
<evidence type="ECO:0000313" key="5">
    <source>
        <dbReference type="Proteomes" id="UP000663829"/>
    </source>
</evidence>
<gene>
    <name evidence="2" type="ORF">GPM918_LOCUS44834</name>
    <name evidence="1" type="ORF">OVA965_LOCUS39560</name>
    <name evidence="4" type="ORF">SRO942_LOCUS46896</name>
    <name evidence="3" type="ORF">TMI583_LOCUS40878</name>
</gene>
<evidence type="ECO:0000313" key="3">
    <source>
        <dbReference type="EMBL" id="CAF4347022.1"/>
    </source>
</evidence>
<reference evidence="2" key="1">
    <citation type="submission" date="2021-02" db="EMBL/GenBank/DDBJ databases">
        <authorList>
            <person name="Nowell W R."/>
        </authorList>
    </citation>
    <scope>NUCLEOTIDE SEQUENCE</scope>
</reference>
<feature type="non-terminal residue" evidence="2">
    <location>
        <position position="1"/>
    </location>
</feature>